<dbReference type="Proteomes" id="UP001064048">
    <property type="component" value="Chromosome 24"/>
</dbReference>
<organism evidence="1 2">
    <name type="scientific">Choristoneura fumiferana</name>
    <name type="common">Spruce budworm moth</name>
    <name type="synonym">Archips fumiferana</name>
    <dbReference type="NCBI Taxonomy" id="7141"/>
    <lineage>
        <taxon>Eukaryota</taxon>
        <taxon>Metazoa</taxon>
        <taxon>Ecdysozoa</taxon>
        <taxon>Arthropoda</taxon>
        <taxon>Hexapoda</taxon>
        <taxon>Insecta</taxon>
        <taxon>Pterygota</taxon>
        <taxon>Neoptera</taxon>
        <taxon>Endopterygota</taxon>
        <taxon>Lepidoptera</taxon>
        <taxon>Glossata</taxon>
        <taxon>Ditrysia</taxon>
        <taxon>Tortricoidea</taxon>
        <taxon>Tortricidae</taxon>
        <taxon>Tortricinae</taxon>
        <taxon>Choristoneura</taxon>
    </lineage>
</organism>
<comment type="caution">
    <text evidence="1">The sequence shown here is derived from an EMBL/GenBank/DDBJ whole genome shotgun (WGS) entry which is preliminary data.</text>
</comment>
<proteinExistence type="predicted"/>
<accession>A0ACC0K8E2</accession>
<protein>
    <submittedName>
        <fullName evidence="1">Uncharacterized protein</fullName>
    </submittedName>
</protein>
<reference evidence="1 2" key="1">
    <citation type="journal article" date="2022" name="Genome Biol. Evol.">
        <title>The Spruce Budworm Genome: Reconstructing the Evolutionary History of Antifreeze Proteins.</title>
        <authorList>
            <person name="Beliveau C."/>
            <person name="Gagne P."/>
            <person name="Picq S."/>
            <person name="Vernygora O."/>
            <person name="Keeling C.I."/>
            <person name="Pinkney K."/>
            <person name="Doucet D."/>
            <person name="Wen F."/>
            <person name="Johnston J.S."/>
            <person name="Maaroufi H."/>
            <person name="Boyle B."/>
            <person name="Laroche J."/>
            <person name="Dewar K."/>
            <person name="Juretic N."/>
            <person name="Blackburn G."/>
            <person name="Nisole A."/>
            <person name="Brunet B."/>
            <person name="Brandao M."/>
            <person name="Lumley L."/>
            <person name="Duan J."/>
            <person name="Quan G."/>
            <person name="Lucarotti C.J."/>
            <person name="Roe A.D."/>
            <person name="Sperling F.A.H."/>
            <person name="Levesque R.C."/>
            <person name="Cusson M."/>
        </authorList>
    </citation>
    <scope>NUCLEOTIDE SEQUENCE [LARGE SCALE GENOMIC DNA]</scope>
    <source>
        <tissue evidence="1">Whole insects</tissue>
    </source>
</reference>
<evidence type="ECO:0000313" key="1">
    <source>
        <dbReference type="EMBL" id="KAI8432776.1"/>
    </source>
</evidence>
<sequence>MEWNKEKTLFFIQLIKERPVIWDVSSSDHKIKNKKQDAIKEIASVFGITAKEVLAKWTSLRGQYNREKKKVTGLKTGSGAEDVYISKWFAYEEISNMICFNIPQNSVSNLQDDMVNTITTKHVIITTSYADTATSYTDTATSYTDTATSYADTATSNPAATSPDGTATAI</sequence>
<name>A0ACC0K8E2_CHOFU</name>
<evidence type="ECO:0000313" key="2">
    <source>
        <dbReference type="Proteomes" id="UP001064048"/>
    </source>
</evidence>
<dbReference type="EMBL" id="CM046124">
    <property type="protein sequence ID" value="KAI8432776.1"/>
    <property type="molecule type" value="Genomic_DNA"/>
</dbReference>
<keyword evidence="2" id="KW-1185">Reference proteome</keyword>
<gene>
    <name evidence="1" type="ORF">MSG28_013735</name>
</gene>